<feature type="region of interest" description="Disordered" evidence="1">
    <location>
        <begin position="44"/>
        <end position="84"/>
    </location>
</feature>
<dbReference type="VEuPathDB" id="FungiDB:PPTG_08266"/>
<evidence type="ECO:0000256" key="1">
    <source>
        <dbReference type="SAM" id="MobiDB-lite"/>
    </source>
</evidence>
<evidence type="ECO:0000313" key="2">
    <source>
        <dbReference type="EMBL" id="ETN13436.1"/>
    </source>
</evidence>
<name>W2QKK7_PHYN3</name>
<feature type="region of interest" description="Disordered" evidence="1">
    <location>
        <begin position="167"/>
        <end position="258"/>
    </location>
</feature>
<dbReference type="RefSeq" id="XP_008901457.1">
    <property type="nucleotide sequence ID" value="XM_008903209.1"/>
</dbReference>
<proteinExistence type="predicted"/>
<dbReference type="OMA" id="FAPAIHI"/>
<dbReference type="GeneID" id="20178078"/>
<accession>W2QKK7</accession>
<protein>
    <submittedName>
        <fullName evidence="2">Uncharacterized protein</fullName>
    </submittedName>
</protein>
<dbReference type="STRING" id="761204.W2QKK7"/>
<dbReference type="AlphaFoldDB" id="W2QKK7"/>
<dbReference type="Proteomes" id="UP000018817">
    <property type="component" value="Unassembled WGS sequence"/>
</dbReference>
<organism evidence="2 3">
    <name type="scientific">Phytophthora nicotianae (strain INRA-310)</name>
    <name type="common">Phytophthora parasitica</name>
    <dbReference type="NCBI Taxonomy" id="761204"/>
    <lineage>
        <taxon>Eukaryota</taxon>
        <taxon>Sar</taxon>
        <taxon>Stramenopiles</taxon>
        <taxon>Oomycota</taxon>
        <taxon>Peronosporomycetes</taxon>
        <taxon>Peronosporales</taxon>
        <taxon>Peronosporaceae</taxon>
        <taxon>Phytophthora</taxon>
    </lineage>
</organism>
<dbReference type="EMBL" id="KI669575">
    <property type="protein sequence ID" value="ETN13436.1"/>
    <property type="molecule type" value="Genomic_DNA"/>
</dbReference>
<gene>
    <name evidence="2" type="ORF">PPTG_08266</name>
</gene>
<feature type="compositionally biased region" description="Basic and acidic residues" evidence="1">
    <location>
        <begin position="58"/>
        <end position="74"/>
    </location>
</feature>
<sequence length="278" mass="32577">MYNFIWELQLFEWNIVIVTILIVRRFAPAIHIQFILSEACKQTPRSTSATPGGARFTVRPERNDTDAQKEEENPNRSSFSNRLGGSDLRFLRDNYEAMGDVYANRGSKKAVPTNNSAITPTYTASKRISAKKSMQSLVDDLAAVTDVQAKGDGGMARLLVFFRQDADRRAEADAKRRHEDREERDAAERREREVRDRERREEAKAAEERHQQERKEDRERREEDAKREAALRAERERERAEERRQQDQQMQLEREELRQRHEQMMLMLQALAKSNNAK</sequence>
<dbReference type="OrthoDB" id="129740at2759"/>
<reference evidence="2 3" key="2">
    <citation type="submission" date="2013-11" db="EMBL/GenBank/DDBJ databases">
        <title>The Genome Sequence of Phytophthora parasitica INRA-310.</title>
        <authorList>
            <consortium name="The Broad Institute Genomics Platform"/>
            <person name="Russ C."/>
            <person name="Tyler B."/>
            <person name="Panabieres F."/>
            <person name="Shan W."/>
            <person name="Tripathy S."/>
            <person name="Grunwald N."/>
            <person name="Machado M."/>
            <person name="Johnson C.S."/>
            <person name="Arredondo F."/>
            <person name="Hong C."/>
            <person name="Coffey M."/>
            <person name="Young S.K."/>
            <person name="Zeng Q."/>
            <person name="Gargeya S."/>
            <person name="Fitzgerald M."/>
            <person name="Abouelleil A."/>
            <person name="Alvarado L."/>
            <person name="Chapman S.B."/>
            <person name="Gainer-Dewar J."/>
            <person name="Goldberg J."/>
            <person name="Griggs A."/>
            <person name="Gujja S."/>
            <person name="Hansen M."/>
            <person name="Howarth C."/>
            <person name="Imamovic A."/>
            <person name="Ireland A."/>
            <person name="Larimer J."/>
            <person name="McCowan C."/>
            <person name="Murphy C."/>
            <person name="Pearson M."/>
            <person name="Poon T.W."/>
            <person name="Priest M."/>
            <person name="Roberts A."/>
            <person name="Saif S."/>
            <person name="Shea T."/>
            <person name="Sykes S."/>
            <person name="Wortman J."/>
            <person name="Nusbaum C."/>
            <person name="Birren B."/>
        </authorList>
    </citation>
    <scope>NUCLEOTIDE SEQUENCE [LARGE SCALE GENOMIC DNA]</scope>
    <source>
        <strain evidence="2 3">INRA-310</strain>
    </source>
</reference>
<reference evidence="3" key="1">
    <citation type="submission" date="2011-12" db="EMBL/GenBank/DDBJ databases">
        <authorList>
            <consortium name="The Broad Institute Genome Sequencing Platform"/>
            <person name="Russ C."/>
            <person name="Tyler B."/>
            <person name="Panabieres F."/>
            <person name="Shan W."/>
            <person name="Tripathy S."/>
            <person name="Grunwald N."/>
            <person name="Machado M."/>
            <person name="Young S.K."/>
            <person name="Zeng Q."/>
            <person name="Gargeya S."/>
            <person name="Fitzgerald M."/>
            <person name="Haas B."/>
            <person name="Abouelleil A."/>
            <person name="Alvarado L."/>
            <person name="Arachchi H.M."/>
            <person name="Berlin A."/>
            <person name="Chapman S.B."/>
            <person name="Gearin G."/>
            <person name="Goldberg J."/>
            <person name="Griggs A."/>
            <person name="Gujja S."/>
            <person name="Hansen M."/>
            <person name="Heiman D."/>
            <person name="Howarth C."/>
            <person name="Larimer J."/>
            <person name="Lui A."/>
            <person name="MacDonald P.J.P."/>
            <person name="McCowen C."/>
            <person name="Montmayeur A."/>
            <person name="Murphy C."/>
            <person name="Neiman D."/>
            <person name="Pearson M."/>
            <person name="Priest M."/>
            <person name="Roberts A."/>
            <person name="Saif S."/>
            <person name="Shea T."/>
            <person name="Sisk P."/>
            <person name="Stolte C."/>
            <person name="Sykes S."/>
            <person name="Wortman J."/>
            <person name="Nusbaum C."/>
            <person name="Birren B."/>
        </authorList>
    </citation>
    <scope>NUCLEOTIDE SEQUENCE [LARGE SCALE GENOMIC DNA]</scope>
    <source>
        <strain evidence="3">INRA-310</strain>
    </source>
</reference>
<evidence type="ECO:0000313" key="3">
    <source>
        <dbReference type="Proteomes" id="UP000018817"/>
    </source>
</evidence>